<feature type="transmembrane region" description="Helical" evidence="8">
    <location>
        <begin position="105"/>
        <end position="127"/>
    </location>
</feature>
<sequence>MTPIDALPAATGPRDPRRLIAVVGLALTLGYAVLIAGAVLAGDWLLDRDGAPIVNDFAATWAAGRLALAGTPALAWDAEAAKQVVVTAIGRDFPDHYPLFYPPPLLLVATPFALLPLVPAMLAWLAVTAPLYVLTIRGILGGAAGVLVACAVPAALWNLTATQNGFLTAALFGSALLALPRRPLLAGCLFGLLTYKPQFGLLIPLALVAGGHWRTIAAAAATAAALAAVSWLAFGTAPWAAFLHGLPVARETFLTLGLGNWWKLQSVFGLVRALGGSETLAVVLHGAVAMAAAVGVVVLWRSRASYGLRAAALVTASLLATPYVYIYDLVLLAVPVAFLLRLGLDEGVLPDEPAALLTAGAFLLAYPFCPVQFGLAATLVVALVIARRALVGTDVGADMGADAAQPRRGTAASARASARGLTGFWR</sequence>
<dbReference type="GO" id="GO:0016758">
    <property type="term" value="F:hexosyltransferase activity"/>
    <property type="evidence" value="ECO:0007669"/>
    <property type="project" value="InterPro"/>
</dbReference>
<name>A0A447CVR5_9BRAD</name>
<evidence type="ECO:0000256" key="6">
    <source>
        <dbReference type="ARBA" id="ARBA00023136"/>
    </source>
</evidence>
<gene>
    <name evidence="9" type="ORF">RHODGE_RHODGE_02569</name>
</gene>
<proteinExistence type="inferred from homology"/>
<evidence type="ECO:0000256" key="3">
    <source>
        <dbReference type="ARBA" id="ARBA00022679"/>
    </source>
</evidence>
<evidence type="ECO:0000256" key="1">
    <source>
        <dbReference type="ARBA" id="ARBA00004651"/>
    </source>
</evidence>
<keyword evidence="4 8" id="KW-0812">Transmembrane</keyword>
<dbReference type="RefSeq" id="WP_129609300.1">
    <property type="nucleotide sequence ID" value="NZ_UWOC01000147.1"/>
</dbReference>
<comment type="caution">
    <text evidence="9">The sequence shown here is derived from an EMBL/GenBank/DDBJ whole genome shotgun (WGS) entry which is preliminary data.</text>
</comment>
<feature type="transmembrane region" description="Helical" evidence="8">
    <location>
        <begin position="139"/>
        <end position="157"/>
    </location>
</feature>
<feature type="transmembrane region" description="Helical" evidence="8">
    <location>
        <begin position="312"/>
        <end position="340"/>
    </location>
</feature>
<dbReference type="GO" id="GO:0005886">
    <property type="term" value="C:plasma membrane"/>
    <property type="evidence" value="ECO:0007669"/>
    <property type="project" value="UniProtKB-SubCell"/>
</dbReference>
<feature type="transmembrane region" description="Helical" evidence="8">
    <location>
        <begin position="213"/>
        <end position="234"/>
    </location>
</feature>
<dbReference type="EMBL" id="UWOC01000147">
    <property type="protein sequence ID" value="VCU09397.1"/>
    <property type="molecule type" value="Genomic_DNA"/>
</dbReference>
<organism evidence="9 10">
    <name type="scientific">Rhodoplanes serenus</name>
    <dbReference type="NCBI Taxonomy" id="200615"/>
    <lineage>
        <taxon>Bacteria</taxon>
        <taxon>Pseudomonadati</taxon>
        <taxon>Pseudomonadota</taxon>
        <taxon>Alphaproteobacteria</taxon>
        <taxon>Hyphomicrobiales</taxon>
        <taxon>Nitrobacteraceae</taxon>
        <taxon>Rhodoplanes</taxon>
    </lineage>
</organism>
<comment type="similarity">
    <text evidence="7">Belongs to the glycosyltransferase 87 family.</text>
</comment>
<feature type="transmembrane region" description="Helical" evidence="8">
    <location>
        <begin position="282"/>
        <end position="300"/>
    </location>
</feature>
<feature type="transmembrane region" description="Helical" evidence="8">
    <location>
        <begin position="184"/>
        <end position="207"/>
    </location>
</feature>
<feature type="transmembrane region" description="Helical" evidence="8">
    <location>
        <begin position="19"/>
        <end position="41"/>
    </location>
</feature>
<evidence type="ECO:0008006" key="11">
    <source>
        <dbReference type="Google" id="ProtNLM"/>
    </source>
</evidence>
<keyword evidence="6 8" id="KW-0472">Membrane</keyword>
<reference evidence="10" key="1">
    <citation type="submission" date="2018-10" db="EMBL/GenBank/DDBJ databases">
        <authorList>
            <person name="Peiro R."/>
            <person name="Begona"/>
            <person name="Cbmso G."/>
            <person name="Lopez M."/>
            <person name="Gonzalez S."/>
            <person name="Sacristan E."/>
            <person name="Castillo E."/>
        </authorList>
    </citation>
    <scope>NUCLEOTIDE SEQUENCE [LARGE SCALE GENOMIC DNA]</scope>
</reference>
<evidence type="ECO:0000256" key="2">
    <source>
        <dbReference type="ARBA" id="ARBA00022475"/>
    </source>
</evidence>
<evidence type="ECO:0000256" key="5">
    <source>
        <dbReference type="ARBA" id="ARBA00022989"/>
    </source>
</evidence>
<evidence type="ECO:0000256" key="7">
    <source>
        <dbReference type="ARBA" id="ARBA00024033"/>
    </source>
</evidence>
<evidence type="ECO:0000313" key="10">
    <source>
        <dbReference type="Proteomes" id="UP000289200"/>
    </source>
</evidence>
<evidence type="ECO:0000256" key="8">
    <source>
        <dbReference type="SAM" id="Phobius"/>
    </source>
</evidence>
<dbReference type="OrthoDB" id="7679563at2"/>
<feature type="transmembrane region" description="Helical" evidence="8">
    <location>
        <begin position="360"/>
        <end position="385"/>
    </location>
</feature>
<keyword evidence="3" id="KW-0808">Transferase</keyword>
<dbReference type="Proteomes" id="UP000289200">
    <property type="component" value="Unassembled WGS sequence"/>
</dbReference>
<keyword evidence="10" id="KW-1185">Reference proteome</keyword>
<evidence type="ECO:0000256" key="4">
    <source>
        <dbReference type="ARBA" id="ARBA00022692"/>
    </source>
</evidence>
<accession>A0A447CVR5</accession>
<dbReference type="InterPro" id="IPR018584">
    <property type="entry name" value="GT87"/>
</dbReference>
<dbReference type="Pfam" id="PF09594">
    <property type="entry name" value="GT87"/>
    <property type="match status" value="1"/>
</dbReference>
<keyword evidence="5 8" id="KW-1133">Transmembrane helix</keyword>
<dbReference type="AlphaFoldDB" id="A0A447CVR5"/>
<keyword evidence="2" id="KW-1003">Cell membrane</keyword>
<comment type="subcellular location">
    <subcellularLocation>
        <location evidence="1">Cell membrane</location>
        <topology evidence="1">Multi-pass membrane protein</topology>
    </subcellularLocation>
</comment>
<protein>
    <recommendedName>
        <fullName evidence="11">DUF2029 domain-containing protein</fullName>
    </recommendedName>
</protein>
<evidence type="ECO:0000313" key="9">
    <source>
        <dbReference type="EMBL" id="VCU09397.1"/>
    </source>
</evidence>